<keyword evidence="4" id="KW-0547">Nucleotide-binding</keyword>
<feature type="site" description="Important for beta-aspartyl-AMP intermediate formation" evidence="7">
    <location>
        <position position="340"/>
    </location>
</feature>
<evidence type="ECO:0000313" key="11">
    <source>
        <dbReference type="Proteomes" id="UP001238163"/>
    </source>
</evidence>
<dbReference type="GO" id="GO:0005829">
    <property type="term" value="C:cytosol"/>
    <property type="evidence" value="ECO:0007669"/>
    <property type="project" value="TreeGrafter"/>
</dbReference>
<dbReference type="EC" id="6.3.5.4" evidence="3"/>
<dbReference type="Pfam" id="PF00733">
    <property type="entry name" value="Asn_synthase"/>
    <property type="match status" value="1"/>
</dbReference>
<dbReference type="Gene3D" id="3.40.50.620">
    <property type="entry name" value="HUPs"/>
    <property type="match status" value="1"/>
</dbReference>
<dbReference type="PANTHER" id="PTHR43284:SF1">
    <property type="entry name" value="ASPARAGINE SYNTHETASE"/>
    <property type="match status" value="1"/>
</dbReference>
<dbReference type="EMBL" id="JAUSVL010000001">
    <property type="protein sequence ID" value="MDQ0288528.1"/>
    <property type="molecule type" value="Genomic_DNA"/>
</dbReference>
<evidence type="ECO:0000256" key="7">
    <source>
        <dbReference type="PIRSR" id="PIRSR001589-3"/>
    </source>
</evidence>
<gene>
    <name evidence="10" type="ORF">J3R75_000635</name>
</gene>
<proteinExistence type="inferred from homology"/>
<comment type="caution">
    <text evidence="10">The sequence shown here is derived from an EMBL/GenBank/DDBJ whole genome shotgun (WGS) entry which is preliminary data.</text>
</comment>
<dbReference type="InterPro" id="IPR017932">
    <property type="entry name" value="GATase_2_dom"/>
</dbReference>
<dbReference type="GO" id="GO:0006529">
    <property type="term" value="P:asparagine biosynthetic process"/>
    <property type="evidence" value="ECO:0007669"/>
    <property type="project" value="InterPro"/>
</dbReference>
<evidence type="ECO:0000259" key="9">
    <source>
        <dbReference type="Pfam" id="PF13537"/>
    </source>
</evidence>
<dbReference type="SUPFAM" id="SSF56235">
    <property type="entry name" value="N-terminal nucleophile aminohydrolases (Ntn hydrolases)"/>
    <property type="match status" value="1"/>
</dbReference>
<sequence length="603" mass="65028">MTECVWGVVAMVGDALPADVIAALPGATPAPTLCWQYMSGGEQSGEGGARAFFSGRVSNHAELAAATGLAGDCSGAALVGRLIVARGVAALAELNGPFVAAIVQEKPRRLTLLRDQHGQKFLYYARRKDGVVFFSDSLPWLRGCPGVEVGIDFHALSDYLSLGYVPSPRSIYRGIGKVSAGTAVSWNGGDNAVAERYWRPLAGGRGNLSYGEALEETRCLLGQSIRRCLQAYPEAGILLSGGIDSSVILGMAAPLKTGPFHSFTIGFEQGNYDERVLAAEAAAMAGAKHTERVVTPADLSLLPELLAAAGEPFADSSLLPTAIAMRFAAAGGSQAVFMGDGGDELFGGYRRYQVMALRERLRLLPRGLVRALATGALGCLPEHAEQRTALSSLRRLAAAWAQEALPCYASFQELFSPAMRFELTAPAALREAPSYLDDWAADIAASGLRDLVEQMNLLDLLHYVPDDGCRKDVLAAMGTDVQPLAPILDMDVTRFALQLPRQYRVTCRERKRLLRSLGVGIIPPSLLRQTKRGFGVPVAAWLRSELAPAMRALVAEQRQWDRDGWFDGGVLARYVDEHLAAQCDHGARLWALYCLRLWLEQGR</sequence>
<name>A0AAE3VDJ2_9BACT</name>
<dbReference type="RefSeq" id="WP_307259855.1">
    <property type="nucleotide sequence ID" value="NZ_JAUSVL010000001.1"/>
</dbReference>
<dbReference type="GO" id="GO:0005524">
    <property type="term" value="F:ATP binding"/>
    <property type="evidence" value="ECO:0007669"/>
    <property type="project" value="UniProtKB-KW"/>
</dbReference>
<dbReference type="Proteomes" id="UP001238163">
    <property type="component" value="Unassembled WGS sequence"/>
</dbReference>
<keyword evidence="11" id="KW-1185">Reference proteome</keyword>
<dbReference type="InterPro" id="IPR029055">
    <property type="entry name" value="Ntn_hydrolases_N"/>
</dbReference>
<dbReference type="Pfam" id="PF13537">
    <property type="entry name" value="GATase_7"/>
    <property type="match status" value="1"/>
</dbReference>
<dbReference type="Gene3D" id="3.60.20.10">
    <property type="entry name" value="Glutamine Phosphoribosylpyrophosphate, subunit 1, domain 1"/>
    <property type="match status" value="1"/>
</dbReference>
<dbReference type="InterPro" id="IPR006426">
    <property type="entry name" value="Asn_synth_AEB"/>
</dbReference>
<dbReference type="PIRSF" id="PIRSF001589">
    <property type="entry name" value="Asn_synthetase_glu-h"/>
    <property type="match status" value="1"/>
</dbReference>
<keyword evidence="5" id="KW-0067">ATP-binding</keyword>
<feature type="domain" description="Glutamine amidotransferase type-2" evidence="9">
    <location>
        <begin position="47"/>
        <end position="136"/>
    </location>
</feature>
<keyword evidence="10" id="KW-0436">Ligase</keyword>
<organism evidence="10 11">
    <name type="scientific">Oligosphaera ethanolica</name>
    <dbReference type="NCBI Taxonomy" id="760260"/>
    <lineage>
        <taxon>Bacteria</taxon>
        <taxon>Pseudomonadati</taxon>
        <taxon>Lentisphaerota</taxon>
        <taxon>Oligosphaeria</taxon>
        <taxon>Oligosphaerales</taxon>
        <taxon>Oligosphaeraceae</taxon>
        <taxon>Oligosphaera</taxon>
    </lineage>
</organism>
<dbReference type="InterPro" id="IPR014729">
    <property type="entry name" value="Rossmann-like_a/b/a_fold"/>
</dbReference>
<comment type="catalytic activity">
    <reaction evidence="6">
        <text>L-aspartate + L-glutamine + ATP + H2O = L-asparagine + L-glutamate + AMP + diphosphate + H(+)</text>
        <dbReference type="Rhea" id="RHEA:12228"/>
        <dbReference type="ChEBI" id="CHEBI:15377"/>
        <dbReference type="ChEBI" id="CHEBI:15378"/>
        <dbReference type="ChEBI" id="CHEBI:29985"/>
        <dbReference type="ChEBI" id="CHEBI:29991"/>
        <dbReference type="ChEBI" id="CHEBI:30616"/>
        <dbReference type="ChEBI" id="CHEBI:33019"/>
        <dbReference type="ChEBI" id="CHEBI:58048"/>
        <dbReference type="ChEBI" id="CHEBI:58359"/>
        <dbReference type="ChEBI" id="CHEBI:456215"/>
        <dbReference type="EC" id="6.3.5.4"/>
    </reaction>
</comment>
<dbReference type="SUPFAM" id="SSF52402">
    <property type="entry name" value="Adenine nucleotide alpha hydrolases-like"/>
    <property type="match status" value="1"/>
</dbReference>
<feature type="domain" description="Asparagine synthetase" evidence="8">
    <location>
        <begin position="218"/>
        <end position="600"/>
    </location>
</feature>
<dbReference type="PANTHER" id="PTHR43284">
    <property type="entry name" value="ASPARAGINE SYNTHETASE (GLUTAMINE-HYDROLYZING)"/>
    <property type="match status" value="1"/>
</dbReference>
<accession>A0AAE3VDJ2</accession>
<evidence type="ECO:0000256" key="6">
    <source>
        <dbReference type="ARBA" id="ARBA00048741"/>
    </source>
</evidence>
<dbReference type="InterPro" id="IPR001962">
    <property type="entry name" value="Asn_synthase"/>
</dbReference>
<comment type="similarity">
    <text evidence="2">Belongs to the asparagine synthetase family.</text>
</comment>
<evidence type="ECO:0000256" key="4">
    <source>
        <dbReference type="ARBA" id="ARBA00022741"/>
    </source>
</evidence>
<evidence type="ECO:0000313" key="10">
    <source>
        <dbReference type="EMBL" id="MDQ0288528.1"/>
    </source>
</evidence>
<dbReference type="AlphaFoldDB" id="A0AAE3VDJ2"/>
<protein>
    <recommendedName>
        <fullName evidence="3">asparagine synthase (glutamine-hydrolyzing)</fullName>
        <ecNumber evidence="3">6.3.5.4</ecNumber>
    </recommendedName>
</protein>
<evidence type="ECO:0000256" key="5">
    <source>
        <dbReference type="ARBA" id="ARBA00022840"/>
    </source>
</evidence>
<comment type="pathway">
    <text evidence="1">Amino-acid biosynthesis; L-asparagine biosynthesis; L-asparagine from L-aspartate (L-Gln route): step 1/1.</text>
</comment>
<evidence type="ECO:0000256" key="2">
    <source>
        <dbReference type="ARBA" id="ARBA00005752"/>
    </source>
</evidence>
<evidence type="ECO:0000256" key="3">
    <source>
        <dbReference type="ARBA" id="ARBA00012737"/>
    </source>
</evidence>
<dbReference type="GO" id="GO:0004066">
    <property type="term" value="F:asparagine synthase (glutamine-hydrolyzing) activity"/>
    <property type="evidence" value="ECO:0007669"/>
    <property type="project" value="UniProtKB-EC"/>
</dbReference>
<evidence type="ECO:0000259" key="8">
    <source>
        <dbReference type="Pfam" id="PF00733"/>
    </source>
</evidence>
<dbReference type="InterPro" id="IPR051786">
    <property type="entry name" value="ASN_synthetase/amidase"/>
</dbReference>
<reference evidence="10" key="1">
    <citation type="submission" date="2023-07" db="EMBL/GenBank/DDBJ databases">
        <title>Genomic Encyclopedia of Type Strains, Phase IV (KMG-IV): sequencing the most valuable type-strain genomes for metagenomic binning, comparative biology and taxonomic classification.</title>
        <authorList>
            <person name="Goeker M."/>
        </authorList>
    </citation>
    <scope>NUCLEOTIDE SEQUENCE</scope>
    <source>
        <strain evidence="10">DSM 24202</strain>
    </source>
</reference>
<dbReference type="CDD" id="cd01991">
    <property type="entry name" value="Asn_synthase_B_C"/>
    <property type="match status" value="1"/>
</dbReference>
<evidence type="ECO:0000256" key="1">
    <source>
        <dbReference type="ARBA" id="ARBA00005187"/>
    </source>
</evidence>